<dbReference type="CDD" id="cd01127">
    <property type="entry name" value="TrwB_TraG_TraD_VirD4"/>
    <property type="match status" value="1"/>
</dbReference>
<proteinExistence type="inferred from homology"/>
<evidence type="ECO:0000256" key="3">
    <source>
        <dbReference type="ARBA" id="ARBA00022475"/>
    </source>
</evidence>
<dbReference type="NCBIfam" id="NF045973">
    <property type="entry name" value="conju_CD1115"/>
    <property type="match status" value="1"/>
</dbReference>
<keyword evidence="10" id="KW-1185">Reference proteome</keyword>
<dbReference type="PANTHER" id="PTHR37937:SF1">
    <property type="entry name" value="CONJUGATIVE TRANSFER: DNA TRANSPORT"/>
    <property type="match status" value="1"/>
</dbReference>
<dbReference type="SUPFAM" id="SSF52540">
    <property type="entry name" value="P-loop containing nucleoside triphosphate hydrolases"/>
    <property type="match status" value="1"/>
</dbReference>
<evidence type="ECO:0000256" key="5">
    <source>
        <dbReference type="ARBA" id="ARBA00022989"/>
    </source>
</evidence>
<evidence type="ECO:0000313" key="9">
    <source>
        <dbReference type="EMBL" id="MFD1674124.1"/>
    </source>
</evidence>
<sequence length="660" mass="74987">MQQQRTLFRWISTGVFTLVIFLLSTSLSGALYDLVTHLKNIKSSFFHQTLGKAEHFVYVWRAITHPNEFSLMAFAITAILAGWDSWKTWKATTDHRRKYKQRHGYASHGTAHWQEAYESRHFYHQDNNGFLLGDYKKDTYKPLAEKAFEDPKYGSYSVHPFSSELNHQYLVIGPPGSKKTTGFILPNIFHLAQQGLSMVVTDPKGELYRLTAEDLRARGYNIVVLDYINFMYGQRQNYIQYIFEEKQYAEVANMFLNATRNEGDKRDFWEGKAQELLTAMIGLVHQAYGKKGTFTKIFELIPHFVSNPGHIIELMDQYNVRGAPRLLLNGIMAQAGSENLITNIIGTLTEKLNLFTLSNVQAHTSVTDYDLARVTKEKTAVFVQISVKDTTYAPLVSVFWSSIFNIFYKVAEENGGKLPVQVAPLIDEMANIGKIAGFDTKLTTMRSLGVFPMMIWHSYPQLKLKYGQDYADVFLSSCDTHILLACNDLQTAELFSKSLGDTTIETQSKRGARAALAEANSTTNQFTGRRLLQPAEIRALDRRFSIVIQSGRPPVLLNKLQYRYWEEAHRIADEAVFTDLPRYGDSPYELLEMDSATPEEPVEYLESPVADAEEELVVRSEVPGDGAEEKSEEHPEPPGADTEERELVGATRSKWIHGRS</sequence>
<evidence type="ECO:0000313" key="10">
    <source>
        <dbReference type="Proteomes" id="UP001597079"/>
    </source>
</evidence>
<dbReference type="Pfam" id="PF02534">
    <property type="entry name" value="T4SS-DNA_transf"/>
    <property type="match status" value="1"/>
</dbReference>
<keyword evidence="6 8" id="KW-0472">Membrane</keyword>
<reference evidence="10" key="1">
    <citation type="journal article" date="2019" name="Int. J. Syst. Evol. Microbiol.">
        <title>The Global Catalogue of Microorganisms (GCM) 10K type strain sequencing project: providing services to taxonomists for standard genome sequencing and annotation.</title>
        <authorList>
            <consortium name="The Broad Institute Genomics Platform"/>
            <consortium name="The Broad Institute Genome Sequencing Center for Infectious Disease"/>
            <person name="Wu L."/>
            <person name="Ma J."/>
        </authorList>
    </citation>
    <scope>NUCLEOTIDE SEQUENCE [LARGE SCALE GENOMIC DNA]</scope>
    <source>
        <strain evidence="10">CGMCC 1.12286</strain>
    </source>
</reference>
<protein>
    <submittedName>
        <fullName evidence="9">VirD4-like conjugal transfer protein, CD1115 family</fullName>
    </submittedName>
</protein>
<dbReference type="Gene3D" id="3.40.50.300">
    <property type="entry name" value="P-loop containing nucleotide triphosphate hydrolases"/>
    <property type="match status" value="1"/>
</dbReference>
<evidence type="ECO:0000256" key="7">
    <source>
        <dbReference type="SAM" id="MobiDB-lite"/>
    </source>
</evidence>
<dbReference type="InterPro" id="IPR051539">
    <property type="entry name" value="T4SS-coupling_protein"/>
</dbReference>
<gene>
    <name evidence="9" type="ORF">ACFSB2_05285</name>
</gene>
<comment type="caution">
    <text evidence="9">The sequence shown here is derived from an EMBL/GenBank/DDBJ whole genome shotgun (WGS) entry which is preliminary data.</text>
</comment>
<feature type="compositionally biased region" description="Basic and acidic residues" evidence="7">
    <location>
        <begin position="627"/>
        <end position="636"/>
    </location>
</feature>
<organism evidence="9 10">
    <name type="scientific">Alicyclobacillus fodiniaquatilis</name>
    <dbReference type="NCBI Taxonomy" id="1661150"/>
    <lineage>
        <taxon>Bacteria</taxon>
        <taxon>Bacillati</taxon>
        <taxon>Bacillota</taxon>
        <taxon>Bacilli</taxon>
        <taxon>Bacillales</taxon>
        <taxon>Alicyclobacillaceae</taxon>
        <taxon>Alicyclobacillus</taxon>
    </lineage>
</organism>
<dbReference type="RefSeq" id="WP_377941886.1">
    <property type="nucleotide sequence ID" value="NZ_JBHUCX010000017.1"/>
</dbReference>
<evidence type="ECO:0000256" key="2">
    <source>
        <dbReference type="ARBA" id="ARBA00008806"/>
    </source>
</evidence>
<name>A0ABW4JEH5_9BACL</name>
<dbReference type="Proteomes" id="UP001597079">
    <property type="component" value="Unassembled WGS sequence"/>
</dbReference>
<keyword evidence="4 8" id="KW-0812">Transmembrane</keyword>
<feature type="region of interest" description="Disordered" evidence="7">
    <location>
        <begin position="608"/>
        <end position="660"/>
    </location>
</feature>
<dbReference type="EMBL" id="JBHUCX010000017">
    <property type="protein sequence ID" value="MFD1674124.1"/>
    <property type="molecule type" value="Genomic_DNA"/>
</dbReference>
<accession>A0ABW4JEH5</accession>
<evidence type="ECO:0000256" key="4">
    <source>
        <dbReference type="ARBA" id="ARBA00022692"/>
    </source>
</evidence>
<evidence type="ECO:0000256" key="1">
    <source>
        <dbReference type="ARBA" id="ARBA00004651"/>
    </source>
</evidence>
<comment type="similarity">
    <text evidence="2">Belongs to the VirD4/TraG family.</text>
</comment>
<dbReference type="InterPro" id="IPR003688">
    <property type="entry name" value="TraG/VirD4"/>
</dbReference>
<comment type="subcellular location">
    <subcellularLocation>
        <location evidence="1">Cell membrane</location>
        <topology evidence="1">Multi-pass membrane protein</topology>
    </subcellularLocation>
</comment>
<dbReference type="PANTHER" id="PTHR37937">
    <property type="entry name" value="CONJUGATIVE TRANSFER: DNA TRANSPORT"/>
    <property type="match status" value="1"/>
</dbReference>
<feature type="transmembrane region" description="Helical" evidence="8">
    <location>
        <begin position="7"/>
        <end position="32"/>
    </location>
</feature>
<evidence type="ECO:0000256" key="6">
    <source>
        <dbReference type="ARBA" id="ARBA00023136"/>
    </source>
</evidence>
<keyword evidence="5 8" id="KW-1133">Transmembrane helix</keyword>
<keyword evidence="3" id="KW-1003">Cell membrane</keyword>
<evidence type="ECO:0000256" key="8">
    <source>
        <dbReference type="SAM" id="Phobius"/>
    </source>
</evidence>
<dbReference type="InterPro" id="IPR027417">
    <property type="entry name" value="P-loop_NTPase"/>
</dbReference>